<dbReference type="Gene3D" id="2.60.120.10">
    <property type="entry name" value="Jelly Rolls"/>
    <property type="match status" value="1"/>
</dbReference>
<dbReference type="PANTHER" id="PTHR24567:SF74">
    <property type="entry name" value="HTH-TYPE TRANSCRIPTIONAL REGULATOR ARCR"/>
    <property type="match status" value="1"/>
</dbReference>
<dbReference type="SMART" id="SM00100">
    <property type="entry name" value="cNMP"/>
    <property type="match status" value="1"/>
</dbReference>
<dbReference type="PROSITE" id="PS51063">
    <property type="entry name" value="HTH_CRP_2"/>
    <property type="match status" value="1"/>
</dbReference>
<dbReference type="STRING" id="497965.Cyan7822_3882"/>
<dbReference type="SUPFAM" id="SSF46785">
    <property type="entry name" value="Winged helix' DNA-binding domain"/>
    <property type="match status" value="1"/>
</dbReference>
<dbReference type="OrthoDB" id="9798104at2"/>
<dbReference type="InterPro" id="IPR014710">
    <property type="entry name" value="RmlC-like_jellyroll"/>
</dbReference>
<accession>E0UK51</accession>
<evidence type="ECO:0000256" key="2">
    <source>
        <dbReference type="ARBA" id="ARBA00023125"/>
    </source>
</evidence>
<sequence length="227" mass="25233">MKDQLEDFLGTTQMFKGLPAEQLSLLAKITKVQVYEKEETLFSQGDEGTGFFIVKSGKIKVFQLSAEGKEQILHLFESKEHFAEVPAFDGLCFPACAAAVVRSEVLFFSREDFLNLLNAYPQIAINILSVFARHLRRFAHLIENLSLREVPGRLAAYLLNLSEQQNNSEIVKLDLTKGQLAAVLGTIPETLSRGLAKLTQEGLISTDGLSIRLLNRQGLLQRAGKIV</sequence>
<name>E0UK51_GLOV7</name>
<reference evidence="7" key="1">
    <citation type="journal article" date="2011" name="MBio">
        <title>Novel metabolic attributes of the genus Cyanothece, comprising a group of unicellular nitrogen-fixing Cyanobacteria.</title>
        <authorList>
            <person name="Bandyopadhyay A."/>
            <person name="Elvitigala T."/>
            <person name="Welsh E."/>
            <person name="Stockel J."/>
            <person name="Liberton M."/>
            <person name="Min H."/>
            <person name="Sherman L.A."/>
            <person name="Pakrasi H.B."/>
        </authorList>
    </citation>
    <scope>NUCLEOTIDE SEQUENCE [LARGE SCALE GENOMIC DNA]</scope>
    <source>
        <strain evidence="7">PCC 7822</strain>
    </source>
</reference>
<dbReference type="PANTHER" id="PTHR24567">
    <property type="entry name" value="CRP FAMILY TRANSCRIPTIONAL REGULATORY PROTEIN"/>
    <property type="match status" value="1"/>
</dbReference>
<dbReference type="Gene3D" id="1.10.10.10">
    <property type="entry name" value="Winged helix-like DNA-binding domain superfamily/Winged helix DNA-binding domain"/>
    <property type="match status" value="1"/>
</dbReference>
<dbReference type="SUPFAM" id="SSF51206">
    <property type="entry name" value="cAMP-binding domain-like"/>
    <property type="match status" value="1"/>
</dbReference>
<evidence type="ECO:0000313" key="7">
    <source>
        <dbReference type="Proteomes" id="UP000008206"/>
    </source>
</evidence>
<keyword evidence="2" id="KW-0238">DNA-binding</keyword>
<evidence type="ECO:0000256" key="1">
    <source>
        <dbReference type="ARBA" id="ARBA00023015"/>
    </source>
</evidence>
<gene>
    <name evidence="6" type="ordered locus">Cyan7822_3882</name>
</gene>
<dbReference type="EMBL" id="CP002198">
    <property type="protein sequence ID" value="ADN15813.1"/>
    <property type="molecule type" value="Genomic_DNA"/>
</dbReference>
<dbReference type="GO" id="GO:0003700">
    <property type="term" value="F:DNA-binding transcription factor activity"/>
    <property type="evidence" value="ECO:0007669"/>
    <property type="project" value="TreeGrafter"/>
</dbReference>
<dbReference type="InterPro" id="IPR012318">
    <property type="entry name" value="HTH_CRP"/>
</dbReference>
<dbReference type="eggNOG" id="COG0664">
    <property type="taxonomic scope" value="Bacteria"/>
</dbReference>
<dbReference type="InterPro" id="IPR018490">
    <property type="entry name" value="cNMP-bd_dom_sf"/>
</dbReference>
<keyword evidence="1" id="KW-0805">Transcription regulation</keyword>
<dbReference type="GO" id="GO:0003677">
    <property type="term" value="F:DNA binding"/>
    <property type="evidence" value="ECO:0007669"/>
    <property type="project" value="UniProtKB-KW"/>
</dbReference>
<dbReference type="AlphaFoldDB" id="E0UK51"/>
<dbReference type="HOGENOM" id="CLU_075053_4_0_3"/>
<evidence type="ECO:0000259" key="4">
    <source>
        <dbReference type="PROSITE" id="PS50042"/>
    </source>
</evidence>
<dbReference type="SMART" id="SM00419">
    <property type="entry name" value="HTH_CRP"/>
    <property type="match status" value="1"/>
</dbReference>
<protein>
    <submittedName>
        <fullName evidence="6">Transcriptional regulator, Crp/Fnr family</fullName>
    </submittedName>
</protein>
<feature type="domain" description="Cyclic nucleotide-binding" evidence="4">
    <location>
        <begin position="14"/>
        <end position="134"/>
    </location>
</feature>
<dbReference type="InterPro" id="IPR050397">
    <property type="entry name" value="Env_Response_Regulators"/>
</dbReference>
<dbReference type="InterPro" id="IPR036390">
    <property type="entry name" value="WH_DNA-bd_sf"/>
</dbReference>
<dbReference type="GO" id="GO:0005829">
    <property type="term" value="C:cytosol"/>
    <property type="evidence" value="ECO:0007669"/>
    <property type="project" value="TreeGrafter"/>
</dbReference>
<dbReference type="RefSeq" id="WP_013323881.1">
    <property type="nucleotide sequence ID" value="NC_014501.1"/>
</dbReference>
<dbReference type="Proteomes" id="UP000008206">
    <property type="component" value="Chromosome"/>
</dbReference>
<dbReference type="PROSITE" id="PS50042">
    <property type="entry name" value="CNMP_BINDING_3"/>
    <property type="match status" value="1"/>
</dbReference>
<dbReference type="CDD" id="cd00038">
    <property type="entry name" value="CAP_ED"/>
    <property type="match status" value="1"/>
</dbReference>
<keyword evidence="7" id="KW-1185">Reference proteome</keyword>
<dbReference type="InterPro" id="IPR000595">
    <property type="entry name" value="cNMP-bd_dom"/>
</dbReference>
<organism evidence="6 7">
    <name type="scientific">Gloeothece verrucosa (strain PCC 7822)</name>
    <name type="common">Cyanothece sp. (strain PCC 7822)</name>
    <dbReference type="NCBI Taxonomy" id="497965"/>
    <lineage>
        <taxon>Bacteria</taxon>
        <taxon>Bacillati</taxon>
        <taxon>Cyanobacteriota</taxon>
        <taxon>Cyanophyceae</taxon>
        <taxon>Oscillatoriophycideae</taxon>
        <taxon>Chroococcales</taxon>
        <taxon>Aphanothecaceae</taxon>
        <taxon>Gloeothece</taxon>
        <taxon>Gloeothece verrucosa</taxon>
    </lineage>
</organism>
<dbReference type="KEGG" id="cyj:Cyan7822_3882"/>
<dbReference type="InterPro" id="IPR036388">
    <property type="entry name" value="WH-like_DNA-bd_sf"/>
</dbReference>
<keyword evidence="3" id="KW-0804">Transcription</keyword>
<evidence type="ECO:0000259" key="5">
    <source>
        <dbReference type="PROSITE" id="PS51063"/>
    </source>
</evidence>
<proteinExistence type="predicted"/>
<dbReference type="Pfam" id="PF00027">
    <property type="entry name" value="cNMP_binding"/>
    <property type="match status" value="1"/>
</dbReference>
<dbReference type="Pfam" id="PF13545">
    <property type="entry name" value="HTH_Crp_2"/>
    <property type="match status" value="1"/>
</dbReference>
<evidence type="ECO:0000256" key="3">
    <source>
        <dbReference type="ARBA" id="ARBA00023163"/>
    </source>
</evidence>
<feature type="domain" description="HTH crp-type" evidence="5">
    <location>
        <begin position="148"/>
        <end position="217"/>
    </location>
</feature>
<evidence type="ECO:0000313" key="6">
    <source>
        <dbReference type="EMBL" id="ADN15813.1"/>
    </source>
</evidence>